<protein>
    <recommendedName>
        <fullName evidence="2">Glutamate racemase</fullName>
    </recommendedName>
</protein>
<evidence type="ECO:0008006" key="2">
    <source>
        <dbReference type="Google" id="ProtNLM"/>
    </source>
</evidence>
<name>X1I993_9ZZZZ</name>
<reference evidence="1" key="1">
    <citation type="journal article" date="2014" name="Front. Microbiol.">
        <title>High frequency of phylogenetically diverse reductive dehalogenase-homologous genes in deep subseafloor sedimentary metagenomes.</title>
        <authorList>
            <person name="Kawai M."/>
            <person name="Futagami T."/>
            <person name="Toyoda A."/>
            <person name="Takaki Y."/>
            <person name="Nishi S."/>
            <person name="Hori S."/>
            <person name="Arai W."/>
            <person name="Tsubouchi T."/>
            <person name="Morono Y."/>
            <person name="Uchiyama I."/>
            <person name="Ito T."/>
            <person name="Fujiyama A."/>
            <person name="Inagaki F."/>
            <person name="Takami H."/>
        </authorList>
    </citation>
    <scope>NUCLEOTIDE SEQUENCE</scope>
    <source>
        <strain evidence="1">Expedition CK06-06</strain>
    </source>
</reference>
<evidence type="ECO:0000313" key="1">
    <source>
        <dbReference type="EMBL" id="GAH54148.1"/>
    </source>
</evidence>
<gene>
    <name evidence="1" type="ORF">S03H2_36210</name>
</gene>
<accession>X1I993</accession>
<proteinExistence type="predicted"/>
<feature type="non-terminal residue" evidence="1">
    <location>
        <position position="47"/>
    </location>
</feature>
<dbReference type="InterPro" id="IPR001920">
    <property type="entry name" value="Asp/Glu_race"/>
</dbReference>
<dbReference type="EMBL" id="BARU01022207">
    <property type="protein sequence ID" value="GAH54148.1"/>
    <property type="molecule type" value="Genomic_DNA"/>
</dbReference>
<comment type="caution">
    <text evidence="1">The sequence shown here is derived from an EMBL/GenBank/DDBJ whole genome shotgun (WGS) entry which is preliminary data.</text>
</comment>
<dbReference type="GO" id="GO:0016855">
    <property type="term" value="F:racemase and epimerase activity, acting on amino acids and derivatives"/>
    <property type="evidence" value="ECO:0007669"/>
    <property type="project" value="InterPro"/>
</dbReference>
<dbReference type="AlphaFoldDB" id="X1I993"/>
<dbReference type="SUPFAM" id="SSF53681">
    <property type="entry name" value="Aspartate/glutamate racemase"/>
    <property type="match status" value="1"/>
</dbReference>
<sequence length="47" mass="5248">MEKLDLQSGVPIGLFDFGIGGLTVVKEIRKEMPFENIIFLEDKIPLG</sequence>
<dbReference type="Gene3D" id="3.40.50.1860">
    <property type="match status" value="1"/>
</dbReference>
<organism evidence="1">
    <name type="scientific">marine sediment metagenome</name>
    <dbReference type="NCBI Taxonomy" id="412755"/>
    <lineage>
        <taxon>unclassified sequences</taxon>
        <taxon>metagenomes</taxon>
        <taxon>ecological metagenomes</taxon>
    </lineage>
</organism>